<protein>
    <submittedName>
        <fullName evidence="1">Uncharacterized protein</fullName>
    </submittedName>
</protein>
<comment type="caution">
    <text evidence="1">The sequence shown here is derived from an EMBL/GenBank/DDBJ whole genome shotgun (WGS) entry which is preliminary data.</text>
</comment>
<evidence type="ECO:0000313" key="2">
    <source>
        <dbReference type="Proteomes" id="UP001374584"/>
    </source>
</evidence>
<sequence>MPDKCTLQSFLVTNGKSYRVLSKLDSFYPILSMVIQNPSGRNLLGTVPSYSNSAAVSTGLRDSFLFIFNTAAVKSWIHLLSVSP</sequence>
<keyword evidence="2" id="KW-1185">Reference proteome</keyword>
<dbReference type="EMBL" id="JAYMYR010000007">
    <property type="protein sequence ID" value="KAK7353671.1"/>
    <property type="molecule type" value="Genomic_DNA"/>
</dbReference>
<evidence type="ECO:0000313" key="1">
    <source>
        <dbReference type="EMBL" id="KAK7353671.1"/>
    </source>
</evidence>
<accession>A0AAN9MFJ8</accession>
<reference evidence="1 2" key="1">
    <citation type="submission" date="2024-01" db="EMBL/GenBank/DDBJ databases">
        <title>The genomes of 5 underutilized Papilionoideae crops provide insights into root nodulation and disease resistanc.</title>
        <authorList>
            <person name="Jiang F."/>
        </authorList>
    </citation>
    <scope>NUCLEOTIDE SEQUENCE [LARGE SCALE GENOMIC DNA]</scope>
    <source>
        <strain evidence="1">JINMINGXINNONG_FW02</strain>
        <tissue evidence="1">Leaves</tissue>
    </source>
</reference>
<name>A0AAN9MFJ8_PHACN</name>
<gene>
    <name evidence="1" type="ORF">VNO80_19122</name>
</gene>
<dbReference type="AlphaFoldDB" id="A0AAN9MFJ8"/>
<organism evidence="1 2">
    <name type="scientific">Phaseolus coccineus</name>
    <name type="common">Scarlet runner bean</name>
    <name type="synonym">Phaseolus multiflorus</name>
    <dbReference type="NCBI Taxonomy" id="3886"/>
    <lineage>
        <taxon>Eukaryota</taxon>
        <taxon>Viridiplantae</taxon>
        <taxon>Streptophyta</taxon>
        <taxon>Embryophyta</taxon>
        <taxon>Tracheophyta</taxon>
        <taxon>Spermatophyta</taxon>
        <taxon>Magnoliopsida</taxon>
        <taxon>eudicotyledons</taxon>
        <taxon>Gunneridae</taxon>
        <taxon>Pentapetalae</taxon>
        <taxon>rosids</taxon>
        <taxon>fabids</taxon>
        <taxon>Fabales</taxon>
        <taxon>Fabaceae</taxon>
        <taxon>Papilionoideae</taxon>
        <taxon>50 kb inversion clade</taxon>
        <taxon>NPAAA clade</taxon>
        <taxon>indigoferoid/millettioid clade</taxon>
        <taxon>Phaseoleae</taxon>
        <taxon>Phaseolus</taxon>
    </lineage>
</organism>
<dbReference type="Proteomes" id="UP001374584">
    <property type="component" value="Unassembled WGS sequence"/>
</dbReference>
<proteinExistence type="predicted"/>